<evidence type="ECO:0000313" key="3">
    <source>
        <dbReference type="EnsemblPlants" id="AUR62016381-RA:cds"/>
    </source>
</evidence>
<proteinExistence type="predicted"/>
<dbReference type="InterPro" id="IPR050796">
    <property type="entry name" value="SCF_F-box_component"/>
</dbReference>
<organism evidence="3 4">
    <name type="scientific">Chenopodium quinoa</name>
    <name type="common">Quinoa</name>
    <dbReference type="NCBI Taxonomy" id="63459"/>
    <lineage>
        <taxon>Eukaryota</taxon>
        <taxon>Viridiplantae</taxon>
        <taxon>Streptophyta</taxon>
        <taxon>Embryophyta</taxon>
        <taxon>Tracheophyta</taxon>
        <taxon>Spermatophyta</taxon>
        <taxon>Magnoliopsida</taxon>
        <taxon>eudicotyledons</taxon>
        <taxon>Gunneridae</taxon>
        <taxon>Pentapetalae</taxon>
        <taxon>Caryophyllales</taxon>
        <taxon>Chenopodiaceae</taxon>
        <taxon>Chenopodioideae</taxon>
        <taxon>Atripliceae</taxon>
        <taxon>Chenopodium</taxon>
    </lineage>
</organism>
<dbReference type="SUPFAM" id="SSF50965">
    <property type="entry name" value="Galactose oxidase, central domain"/>
    <property type="match status" value="1"/>
</dbReference>
<dbReference type="SMART" id="SM00256">
    <property type="entry name" value="FBOX"/>
    <property type="match status" value="1"/>
</dbReference>
<dbReference type="InterPro" id="IPR006527">
    <property type="entry name" value="F-box-assoc_dom_typ1"/>
</dbReference>
<dbReference type="Gramene" id="AUR62016381-RA">
    <property type="protein sequence ID" value="AUR62016381-RA:cds"/>
    <property type="gene ID" value="AUR62016381"/>
</dbReference>
<name>A0A803LN52_CHEQI</name>
<protein>
    <recommendedName>
        <fullName evidence="2">F-box domain-containing protein</fullName>
    </recommendedName>
</protein>
<feature type="compositionally biased region" description="Low complexity" evidence="1">
    <location>
        <begin position="395"/>
        <end position="409"/>
    </location>
</feature>
<reference evidence="3" key="1">
    <citation type="journal article" date="2017" name="Nature">
        <title>The genome of Chenopodium quinoa.</title>
        <authorList>
            <person name="Jarvis D.E."/>
            <person name="Ho Y.S."/>
            <person name="Lightfoot D.J."/>
            <person name="Schmoeckel S.M."/>
            <person name="Li B."/>
            <person name="Borm T.J.A."/>
            <person name="Ohyanagi H."/>
            <person name="Mineta K."/>
            <person name="Michell C.T."/>
            <person name="Saber N."/>
            <person name="Kharbatia N.M."/>
            <person name="Rupper R.R."/>
            <person name="Sharp A.R."/>
            <person name="Dally N."/>
            <person name="Boughton B.A."/>
            <person name="Woo Y.H."/>
            <person name="Gao G."/>
            <person name="Schijlen E.G.W.M."/>
            <person name="Guo X."/>
            <person name="Momin A.A."/>
            <person name="Negrao S."/>
            <person name="Al-Babili S."/>
            <person name="Gehring C."/>
            <person name="Roessner U."/>
            <person name="Jung C."/>
            <person name="Murphy K."/>
            <person name="Arold S.T."/>
            <person name="Gojobori T."/>
            <person name="van der Linden C.G."/>
            <person name="van Loo E.N."/>
            <person name="Jellen E.N."/>
            <person name="Maughan P.J."/>
            <person name="Tester M."/>
        </authorList>
    </citation>
    <scope>NUCLEOTIDE SEQUENCE [LARGE SCALE GENOMIC DNA]</scope>
    <source>
        <strain evidence="3">cv. PI 614886</strain>
    </source>
</reference>
<dbReference type="Pfam" id="PF00646">
    <property type="entry name" value="F-box"/>
    <property type="match status" value="1"/>
</dbReference>
<dbReference type="InterPro" id="IPR036047">
    <property type="entry name" value="F-box-like_dom_sf"/>
</dbReference>
<feature type="region of interest" description="Disordered" evidence="1">
    <location>
        <begin position="390"/>
        <end position="409"/>
    </location>
</feature>
<dbReference type="OMA" id="ISTEWED"/>
<dbReference type="NCBIfam" id="TIGR01640">
    <property type="entry name" value="F_box_assoc_1"/>
    <property type="match status" value="1"/>
</dbReference>
<dbReference type="AlphaFoldDB" id="A0A803LN52"/>
<dbReference type="EnsemblPlants" id="AUR62016381-RA">
    <property type="protein sequence ID" value="AUR62016381-RA:cds"/>
    <property type="gene ID" value="AUR62016381"/>
</dbReference>
<dbReference type="SUPFAM" id="SSF81383">
    <property type="entry name" value="F-box domain"/>
    <property type="match status" value="1"/>
</dbReference>
<dbReference type="InterPro" id="IPR011043">
    <property type="entry name" value="Gal_Oxase/kelch_b-propeller"/>
</dbReference>
<reference evidence="3" key="2">
    <citation type="submission" date="2021-03" db="UniProtKB">
        <authorList>
            <consortium name="EnsemblPlants"/>
        </authorList>
    </citation>
    <scope>IDENTIFICATION</scope>
</reference>
<dbReference type="Proteomes" id="UP000596660">
    <property type="component" value="Unplaced"/>
</dbReference>
<dbReference type="PANTHER" id="PTHR31672:SF13">
    <property type="entry name" value="F-BOX PROTEIN CPR30-LIKE"/>
    <property type="match status" value="1"/>
</dbReference>
<dbReference type="Pfam" id="PF07734">
    <property type="entry name" value="FBA_1"/>
    <property type="match status" value="1"/>
</dbReference>
<dbReference type="PROSITE" id="PS50181">
    <property type="entry name" value="FBOX"/>
    <property type="match status" value="1"/>
</dbReference>
<accession>A0A803LN52</accession>
<keyword evidence="4" id="KW-1185">Reference proteome</keyword>
<dbReference type="InterPro" id="IPR001810">
    <property type="entry name" value="F-box_dom"/>
</dbReference>
<feature type="domain" description="F-box" evidence="2">
    <location>
        <begin position="1"/>
        <end position="48"/>
    </location>
</feature>
<dbReference type="PANTHER" id="PTHR31672">
    <property type="entry name" value="BNACNNG10540D PROTEIN"/>
    <property type="match status" value="1"/>
</dbReference>
<dbReference type="CDD" id="cd22157">
    <property type="entry name" value="F-box_AtFBW1-like"/>
    <property type="match status" value="1"/>
</dbReference>
<evidence type="ECO:0000256" key="1">
    <source>
        <dbReference type="SAM" id="MobiDB-lite"/>
    </source>
</evidence>
<evidence type="ECO:0000313" key="4">
    <source>
        <dbReference type="Proteomes" id="UP000596660"/>
    </source>
</evidence>
<dbReference type="Gene3D" id="1.20.1280.50">
    <property type="match status" value="1"/>
</dbReference>
<sequence length="409" mass="46223">MSILVTLPEDLISEILLRLPVKSLQRFKCVSKSWYAHIIDSRFMLKHFVSSNNHELLLISHVKPAKRQLLSLISSETFDIKNKHFQLSFPSSNEENRSFAHILGPCNGIFCVFDAKDGAISLWNPANRQLKNLPRSYVKPPLDAYTFDLCVGFGFDDERNEYKVLAFKHMCLPSSSTIAHAELYTLSTNKWKEIDVGEEFQPTGNLPCSSSSPSIDGIFSWFEIDNHVQKVIFSFNMKNEVFTKTQLPYYNGIPSKRVHGCLASLKNNLAFIHDYPLAGVSKSFDVWVLGEYGVRESWMKQLTIGPVVGVAAPLGLWKNGELLLEHAERNLVSYNPITQDMKDLQARGFINVLQVLPYKESLVCLQEAEEINHNREVIPFSVSECEDENSLQIPSSSNSLNSENNSSAV</sequence>
<dbReference type="InterPro" id="IPR017451">
    <property type="entry name" value="F-box-assoc_interact_dom"/>
</dbReference>
<dbReference type="SMR" id="A0A803LN52"/>
<evidence type="ECO:0000259" key="2">
    <source>
        <dbReference type="PROSITE" id="PS50181"/>
    </source>
</evidence>